<dbReference type="PANTHER" id="PTHR12461">
    <property type="entry name" value="HYPOXIA-INDUCIBLE FACTOR 1 ALPHA INHIBITOR-RELATED"/>
    <property type="match status" value="1"/>
</dbReference>
<feature type="domain" description="JmjC" evidence="1">
    <location>
        <begin position="115"/>
        <end position="275"/>
    </location>
</feature>
<dbReference type="Proteomes" id="UP000275281">
    <property type="component" value="Unassembled WGS sequence"/>
</dbReference>
<reference evidence="2 3" key="1">
    <citation type="submission" date="2018-11" db="EMBL/GenBank/DDBJ databases">
        <authorList>
            <person name="Ye M.-Q."/>
            <person name="Du Z.-J."/>
        </authorList>
    </citation>
    <scope>NUCLEOTIDE SEQUENCE [LARGE SCALE GENOMIC DNA]</scope>
    <source>
        <strain evidence="2 3">U0105</strain>
    </source>
</reference>
<comment type="caution">
    <text evidence="2">The sequence shown here is derived from an EMBL/GenBank/DDBJ whole genome shotgun (WGS) entry which is preliminary data.</text>
</comment>
<dbReference type="EMBL" id="RPOK01000002">
    <property type="protein sequence ID" value="RPJ67094.1"/>
    <property type="molecule type" value="Genomic_DNA"/>
</dbReference>
<keyword evidence="3" id="KW-1185">Reference proteome</keyword>
<organism evidence="2 3">
    <name type="scientific">Alteromonas sediminis</name>
    <dbReference type="NCBI Taxonomy" id="2259342"/>
    <lineage>
        <taxon>Bacteria</taxon>
        <taxon>Pseudomonadati</taxon>
        <taxon>Pseudomonadota</taxon>
        <taxon>Gammaproteobacteria</taxon>
        <taxon>Alteromonadales</taxon>
        <taxon>Alteromonadaceae</taxon>
        <taxon>Alteromonas/Salinimonas group</taxon>
        <taxon>Alteromonas</taxon>
    </lineage>
</organism>
<sequence length="336" mass="38541">MTLHYGSPIEEISCSNGEFPAHLYDADMPCILRGMVADWPLVQEGLRSDQHAVDYLMSFYNQQPVNAFMAGPEAKRRIFYNDTIDGFNFVQSQVYLNDALNKIIEVAEQPDPPTFYVGSLEIARYLPGFSDNNQVAIDQNQIRESIWLGNRTVIAPHFDFPDNLACCVLGERKFTLFPPQEHNNLYVGPLDFTPAGQVISMVDVNAPDLERFPRFENAMAAAKTAHLKPGDAIYIPSMWWHAVEGLGPLNGLVNYWWRTMPDYLGMPNNALLHAIMSIKHLPKRQRQAWKTLFDNYVFEQPEDFYQHLPEKVRDNQTKMSDMTARKLRAQLINKLK</sequence>
<dbReference type="PROSITE" id="PS51184">
    <property type="entry name" value="JMJC"/>
    <property type="match status" value="1"/>
</dbReference>
<dbReference type="InterPro" id="IPR003347">
    <property type="entry name" value="JmjC_dom"/>
</dbReference>
<dbReference type="InterPro" id="IPR041667">
    <property type="entry name" value="Cupin_8"/>
</dbReference>
<dbReference type="SUPFAM" id="SSF51197">
    <property type="entry name" value="Clavaminate synthase-like"/>
    <property type="match status" value="1"/>
</dbReference>
<name>A0A3N5Z8D8_9ALTE</name>
<dbReference type="OrthoDB" id="479699at2"/>
<protein>
    <submittedName>
        <fullName evidence="2">Cupin-like domain-containing protein</fullName>
    </submittedName>
</protein>
<dbReference type="RefSeq" id="WP_124026999.1">
    <property type="nucleotide sequence ID" value="NZ_JBHRSN010000015.1"/>
</dbReference>
<dbReference type="Pfam" id="PF13621">
    <property type="entry name" value="Cupin_8"/>
    <property type="match status" value="1"/>
</dbReference>
<dbReference type="PANTHER" id="PTHR12461:SF105">
    <property type="entry name" value="HYPOXIA-INDUCIBLE FACTOR 1-ALPHA INHIBITOR"/>
    <property type="match status" value="1"/>
</dbReference>
<accession>A0A3N5Z8D8</accession>
<proteinExistence type="predicted"/>
<dbReference type="Gene3D" id="2.60.120.650">
    <property type="entry name" value="Cupin"/>
    <property type="match status" value="1"/>
</dbReference>
<evidence type="ECO:0000313" key="2">
    <source>
        <dbReference type="EMBL" id="RPJ67094.1"/>
    </source>
</evidence>
<dbReference type="SMART" id="SM00558">
    <property type="entry name" value="JmjC"/>
    <property type="match status" value="1"/>
</dbReference>
<dbReference type="AlphaFoldDB" id="A0A3N5Z8D8"/>
<evidence type="ECO:0000259" key="1">
    <source>
        <dbReference type="PROSITE" id="PS51184"/>
    </source>
</evidence>
<gene>
    <name evidence="2" type="ORF">DRW07_06015</name>
</gene>
<evidence type="ECO:0000313" key="3">
    <source>
        <dbReference type="Proteomes" id="UP000275281"/>
    </source>
</evidence>